<dbReference type="Pfam" id="PF04138">
    <property type="entry name" value="GtrA_DPMS_TM"/>
    <property type="match status" value="1"/>
</dbReference>
<proteinExistence type="predicted"/>
<feature type="domain" description="GtrA/DPMS transmembrane" evidence="6">
    <location>
        <begin position="11"/>
        <end position="118"/>
    </location>
</feature>
<feature type="transmembrane region" description="Helical" evidence="5">
    <location>
        <begin position="73"/>
        <end position="91"/>
    </location>
</feature>
<dbReference type="Proteomes" id="UP000436016">
    <property type="component" value="Unassembled WGS sequence"/>
</dbReference>
<evidence type="ECO:0000256" key="2">
    <source>
        <dbReference type="ARBA" id="ARBA00022692"/>
    </source>
</evidence>
<name>A0A6B0TU93_9RHOB</name>
<reference evidence="7 8" key="1">
    <citation type="submission" date="2019-12" db="EMBL/GenBank/DDBJ databases">
        <title>Strain KN286 was isolated from seawater, which was collected from Caroline Seamount in the tropical western Pacific.</title>
        <authorList>
            <person name="Wang Q."/>
        </authorList>
    </citation>
    <scope>NUCLEOTIDE SEQUENCE [LARGE SCALE GENOMIC DNA]</scope>
    <source>
        <strain evidence="7 8">KN286</strain>
    </source>
</reference>
<protein>
    <recommendedName>
        <fullName evidence="6">GtrA/DPMS transmembrane domain-containing protein</fullName>
    </recommendedName>
</protein>
<comment type="subcellular location">
    <subcellularLocation>
        <location evidence="1">Membrane</location>
        <topology evidence="1">Multi-pass membrane protein</topology>
    </subcellularLocation>
</comment>
<keyword evidence="3 5" id="KW-1133">Transmembrane helix</keyword>
<evidence type="ECO:0000259" key="6">
    <source>
        <dbReference type="Pfam" id="PF04138"/>
    </source>
</evidence>
<dbReference type="RefSeq" id="WP_160853504.1">
    <property type="nucleotide sequence ID" value="NZ_WUWG01000003.1"/>
</dbReference>
<evidence type="ECO:0000256" key="3">
    <source>
        <dbReference type="ARBA" id="ARBA00022989"/>
    </source>
</evidence>
<dbReference type="GO" id="GO:0000271">
    <property type="term" value="P:polysaccharide biosynthetic process"/>
    <property type="evidence" value="ECO:0007669"/>
    <property type="project" value="InterPro"/>
</dbReference>
<evidence type="ECO:0000256" key="4">
    <source>
        <dbReference type="ARBA" id="ARBA00023136"/>
    </source>
</evidence>
<keyword evidence="8" id="KW-1185">Reference proteome</keyword>
<gene>
    <name evidence="7" type="ORF">GSH16_07145</name>
</gene>
<dbReference type="InterPro" id="IPR007267">
    <property type="entry name" value="GtrA_DPMS_TM"/>
</dbReference>
<feature type="transmembrane region" description="Helical" evidence="5">
    <location>
        <begin position="12"/>
        <end position="35"/>
    </location>
</feature>
<dbReference type="EMBL" id="WUWG01000003">
    <property type="protein sequence ID" value="MXU65218.1"/>
    <property type="molecule type" value="Genomic_DNA"/>
</dbReference>
<feature type="transmembrane region" description="Helical" evidence="5">
    <location>
        <begin position="41"/>
        <end position="61"/>
    </location>
</feature>
<evidence type="ECO:0000313" key="7">
    <source>
        <dbReference type="EMBL" id="MXU65218.1"/>
    </source>
</evidence>
<evidence type="ECO:0000313" key="8">
    <source>
        <dbReference type="Proteomes" id="UP000436016"/>
    </source>
</evidence>
<evidence type="ECO:0000256" key="5">
    <source>
        <dbReference type="SAM" id="Phobius"/>
    </source>
</evidence>
<sequence>MDRRRQNQFVRFLAVGLLNTAFGYGVYALLVFVGLPAQAALIGQFVAGATWNYFTHARLVFGTRGTGRMPAYFGAYLLVYAVNALLLRLLMGLGLGAYLAQALLLPVTVVLAFLLISRVLDGPDRAAQQP</sequence>
<feature type="transmembrane region" description="Helical" evidence="5">
    <location>
        <begin position="97"/>
        <end position="116"/>
    </location>
</feature>
<dbReference type="AlphaFoldDB" id="A0A6B0TU93"/>
<evidence type="ECO:0000256" key="1">
    <source>
        <dbReference type="ARBA" id="ARBA00004141"/>
    </source>
</evidence>
<organism evidence="7 8">
    <name type="scientific">Oceanomicrobium pacificus</name>
    <dbReference type="NCBI Taxonomy" id="2692916"/>
    <lineage>
        <taxon>Bacteria</taxon>
        <taxon>Pseudomonadati</taxon>
        <taxon>Pseudomonadota</taxon>
        <taxon>Alphaproteobacteria</taxon>
        <taxon>Rhodobacterales</taxon>
        <taxon>Paracoccaceae</taxon>
        <taxon>Oceanomicrobium</taxon>
    </lineage>
</organism>
<accession>A0A6B0TU93</accession>
<dbReference type="GO" id="GO:0016020">
    <property type="term" value="C:membrane"/>
    <property type="evidence" value="ECO:0007669"/>
    <property type="project" value="UniProtKB-SubCell"/>
</dbReference>
<comment type="caution">
    <text evidence="7">The sequence shown here is derived from an EMBL/GenBank/DDBJ whole genome shotgun (WGS) entry which is preliminary data.</text>
</comment>
<keyword evidence="4 5" id="KW-0472">Membrane</keyword>
<keyword evidence="2 5" id="KW-0812">Transmembrane</keyword>